<keyword evidence="4" id="KW-1185">Reference proteome</keyword>
<dbReference type="AlphaFoldDB" id="A0AAJ0FZ64"/>
<keyword evidence="1" id="KW-0732">Signal</keyword>
<accession>A0AAJ0FZ64</accession>
<evidence type="ECO:0000259" key="2">
    <source>
        <dbReference type="Pfam" id="PF24870"/>
    </source>
</evidence>
<sequence length="192" mass="20347">MRSIATLLALQATAALASIFDTILPTTSPTITKDPWPCTTAVLEKYFDPPKPTGELLAALLDYGDKLIDNCTPIGTDIIGKPICAFPPQSQWCAITTAMPKTLMSSYSAYGSSASSWWSRYASEAVDYATYCPGRWYRAMHAMPGGAGWLNDTIAFAGCYAADHPVTVTASVTGSTATATGSTTPQPTQTSK</sequence>
<proteinExistence type="predicted"/>
<name>A0AAJ0FZ64_9HYPO</name>
<evidence type="ECO:0000313" key="4">
    <source>
        <dbReference type="Proteomes" id="UP001251528"/>
    </source>
</evidence>
<comment type="caution">
    <text evidence="3">The sequence shown here is derived from an EMBL/GenBank/DDBJ whole genome shotgun (WGS) entry which is preliminary data.</text>
</comment>
<dbReference type="Pfam" id="PF24870">
    <property type="entry name" value="DUF7735"/>
    <property type="match status" value="1"/>
</dbReference>
<gene>
    <name evidence="3" type="ORF">QQS21_005355</name>
</gene>
<feature type="signal peptide" evidence="1">
    <location>
        <begin position="1"/>
        <end position="17"/>
    </location>
</feature>
<organism evidence="3 4">
    <name type="scientific">Conoideocrella luteorostrata</name>
    <dbReference type="NCBI Taxonomy" id="1105319"/>
    <lineage>
        <taxon>Eukaryota</taxon>
        <taxon>Fungi</taxon>
        <taxon>Dikarya</taxon>
        <taxon>Ascomycota</taxon>
        <taxon>Pezizomycotina</taxon>
        <taxon>Sordariomycetes</taxon>
        <taxon>Hypocreomycetidae</taxon>
        <taxon>Hypocreales</taxon>
        <taxon>Clavicipitaceae</taxon>
        <taxon>Conoideocrella</taxon>
    </lineage>
</organism>
<protein>
    <recommendedName>
        <fullName evidence="2">DUF7735 domain-containing protein</fullName>
    </recommendedName>
</protein>
<feature type="chain" id="PRO_5042565664" description="DUF7735 domain-containing protein" evidence="1">
    <location>
        <begin position="18"/>
        <end position="192"/>
    </location>
</feature>
<feature type="domain" description="DUF7735" evidence="2">
    <location>
        <begin position="23"/>
        <end position="166"/>
    </location>
</feature>
<evidence type="ECO:0000313" key="3">
    <source>
        <dbReference type="EMBL" id="KAK2599165.1"/>
    </source>
</evidence>
<dbReference type="EMBL" id="JASWJB010000088">
    <property type="protein sequence ID" value="KAK2599165.1"/>
    <property type="molecule type" value="Genomic_DNA"/>
</dbReference>
<reference evidence="3" key="1">
    <citation type="submission" date="2023-06" db="EMBL/GenBank/DDBJ databases">
        <title>Conoideocrella luteorostrata (Hypocreales: Clavicipitaceae), a potential biocontrol fungus for elongate hemlock scale in United States Christmas tree production areas.</title>
        <authorList>
            <person name="Barrett H."/>
            <person name="Lovett B."/>
            <person name="Macias A.M."/>
            <person name="Stajich J.E."/>
            <person name="Kasson M.T."/>
        </authorList>
    </citation>
    <scope>NUCLEOTIDE SEQUENCE</scope>
    <source>
        <strain evidence="3">ARSEF 14590</strain>
    </source>
</reference>
<evidence type="ECO:0000256" key="1">
    <source>
        <dbReference type="SAM" id="SignalP"/>
    </source>
</evidence>
<dbReference type="InterPro" id="IPR056637">
    <property type="entry name" value="DUF7735"/>
</dbReference>
<dbReference type="Proteomes" id="UP001251528">
    <property type="component" value="Unassembled WGS sequence"/>
</dbReference>